<feature type="region of interest" description="Disordered" evidence="1">
    <location>
        <begin position="204"/>
        <end position="241"/>
    </location>
</feature>
<dbReference type="OrthoDB" id="5396786at2759"/>
<dbReference type="AlphaFoldDB" id="A0A1Y1ZIA1"/>
<organism evidence="2 3">
    <name type="scientific">Clohesyomyces aquaticus</name>
    <dbReference type="NCBI Taxonomy" id="1231657"/>
    <lineage>
        <taxon>Eukaryota</taxon>
        <taxon>Fungi</taxon>
        <taxon>Dikarya</taxon>
        <taxon>Ascomycota</taxon>
        <taxon>Pezizomycotina</taxon>
        <taxon>Dothideomycetes</taxon>
        <taxon>Pleosporomycetidae</taxon>
        <taxon>Pleosporales</taxon>
        <taxon>Lindgomycetaceae</taxon>
        <taxon>Clohesyomyces</taxon>
    </lineage>
</organism>
<gene>
    <name evidence="2" type="ORF">BCR34DRAFT_567547</name>
</gene>
<reference evidence="2 3" key="1">
    <citation type="submission" date="2016-07" db="EMBL/GenBank/DDBJ databases">
        <title>Pervasive Adenine N6-methylation of Active Genes in Fungi.</title>
        <authorList>
            <consortium name="DOE Joint Genome Institute"/>
            <person name="Mondo S.J."/>
            <person name="Dannebaum R.O."/>
            <person name="Kuo R.C."/>
            <person name="Labutti K."/>
            <person name="Haridas S."/>
            <person name="Kuo A."/>
            <person name="Salamov A."/>
            <person name="Ahrendt S.R."/>
            <person name="Lipzen A."/>
            <person name="Sullivan W."/>
            <person name="Andreopoulos W.B."/>
            <person name="Clum A."/>
            <person name="Lindquist E."/>
            <person name="Daum C."/>
            <person name="Ramamoorthy G.K."/>
            <person name="Gryganskyi A."/>
            <person name="Culley D."/>
            <person name="Magnuson J.K."/>
            <person name="James T.Y."/>
            <person name="O'Malley M.A."/>
            <person name="Stajich J.E."/>
            <person name="Spatafora J.W."/>
            <person name="Visel A."/>
            <person name="Grigoriev I.V."/>
        </authorList>
    </citation>
    <scope>NUCLEOTIDE SEQUENCE [LARGE SCALE GENOMIC DNA]</scope>
    <source>
        <strain evidence="2 3">CBS 115471</strain>
    </source>
</reference>
<dbReference type="InterPro" id="IPR040347">
    <property type="entry name" value="YBP1/2"/>
</dbReference>
<dbReference type="EMBL" id="MCFA01000079">
    <property type="protein sequence ID" value="ORY09963.1"/>
    <property type="molecule type" value="Genomic_DNA"/>
</dbReference>
<dbReference type="GO" id="GO:0034599">
    <property type="term" value="P:cellular response to oxidative stress"/>
    <property type="evidence" value="ECO:0007669"/>
    <property type="project" value="InterPro"/>
</dbReference>
<evidence type="ECO:0000313" key="2">
    <source>
        <dbReference type="EMBL" id="ORY09963.1"/>
    </source>
</evidence>
<feature type="compositionally biased region" description="Acidic residues" evidence="1">
    <location>
        <begin position="102"/>
        <end position="112"/>
    </location>
</feature>
<protein>
    <submittedName>
        <fullName evidence="2">YAP-binding/ALF4/Glomulin</fullName>
    </submittedName>
</protein>
<dbReference type="Proteomes" id="UP000193144">
    <property type="component" value="Unassembled WGS sequence"/>
</dbReference>
<proteinExistence type="predicted"/>
<comment type="caution">
    <text evidence="2">The sequence shown here is derived from an EMBL/GenBank/DDBJ whole genome shotgun (WGS) entry which is preliminary data.</text>
</comment>
<sequence>MADKEAAQNPLLAARPPATDYLTYLTIIEYNLTEENLPVLHHVLQDTELTANIGWDLVHLLLPLLPASEECLNDIAVKGNPREVILKVTEALRLLELQEPEKDSDDEDEPTAEESSSKTQPVEIGESSTSPALPATAPPPLYVLKFEVLLSLLSILHRRVKAKYPSRFLATSLQAVLAAYGSAKHHMDDLTLSALKFVKTLSGTKRPQLPPRASSGNLLKTTSGRSEPDPEAQTEPPTADEETLVTRLLQSFITHVLEDYMLTLSSEHDVPGLAWSSRLMEKFEPKRIVPNKPTYSNRFSQEEGLHSRSDILGQTVALAQDLGLSTQELLKTVLDPEKETPGIPGEEDEPPSSAEDIPLSKTGSLFMFAARNVKQELFASAGPDTGSKISIFSDHATIIANFVGTAGPSTIGLESEALLDAVLCLGLLALEKNNIGEPSDDEAFAKYLQTMSLISANTASPTLRYHAHYLTSTVLRSHPSDLIRLTFIRDTLEHCPYENLKASAVGWLKGETLEANIPQRSSKAAPSFSENETSNIFATPVALSTTAPFLFPDLTSSWTSTVEISESFMQFRAELGFYLAALNFYYLLLTAKMVHENLDIKGLHSQSGVEKHYLAPLRQAIGRFREALEEGGELAISEGEEGIQSAKTDLMILEDVLDRVEKGIEGLGVGGA</sequence>
<keyword evidence="3" id="KW-1185">Reference proteome</keyword>
<feature type="region of interest" description="Disordered" evidence="1">
    <location>
        <begin position="334"/>
        <end position="357"/>
    </location>
</feature>
<accession>A0A1Y1ZIA1</accession>
<dbReference type="PANTHER" id="PTHR28020:SF1">
    <property type="entry name" value="YAP1-BINDING PROTEIN 1-RELATED"/>
    <property type="match status" value="1"/>
</dbReference>
<dbReference type="Pfam" id="PF08568">
    <property type="entry name" value="Kinetochor_Ybp2"/>
    <property type="match status" value="1"/>
</dbReference>
<evidence type="ECO:0000256" key="1">
    <source>
        <dbReference type="SAM" id="MobiDB-lite"/>
    </source>
</evidence>
<dbReference type="InterPro" id="IPR013877">
    <property type="entry name" value="YAP-bd/ALF4/Glomulin"/>
</dbReference>
<name>A0A1Y1ZIA1_9PLEO</name>
<feature type="region of interest" description="Disordered" evidence="1">
    <location>
        <begin position="97"/>
        <end position="133"/>
    </location>
</feature>
<dbReference type="PANTHER" id="PTHR28020">
    <property type="entry name" value="YAP1-BINDING PROTEIN 1-RELATED"/>
    <property type="match status" value="1"/>
</dbReference>
<evidence type="ECO:0000313" key="3">
    <source>
        <dbReference type="Proteomes" id="UP000193144"/>
    </source>
</evidence>
<dbReference type="STRING" id="1231657.A0A1Y1ZIA1"/>
<dbReference type="GO" id="GO:0005737">
    <property type="term" value="C:cytoplasm"/>
    <property type="evidence" value="ECO:0007669"/>
    <property type="project" value="TreeGrafter"/>
</dbReference>
<feature type="compositionally biased region" description="Polar residues" evidence="1">
    <location>
        <begin position="214"/>
        <end position="225"/>
    </location>
</feature>